<accession>A0A484L9I8</accession>
<sequence>MYLVWIHLTHIMSFFSATSQLSFIIIAAVFQFRIFLIPKPPYFFCWQISSHWTSGVLCYSSSELVDQYITLMSSKPGSELVDQCVTLSECWIDRIIWKI</sequence>
<gene>
    <name evidence="2" type="ORF">CCAM_LOCUS14838</name>
</gene>
<dbReference type="Proteomes" id="UP000595140">
    <property type="component" value="Unassembled WGS sequence"/>
</dbReference>
<reference evidence="2 3" key="1">
    <citation type="submission" date="2018-04" db="EMBL/GenBank/DDBJ databases">
        <authorList>
            <person name="Vogel A."/>
        </authorList>
    </citation>
    <scope>NUCLEOTIDE SEQUENCE [LARGE SCALE GENOMIC DNA]</scope>
</reference>
<evidence type="ECO:0000256" key="1">
    <source>
        <dbReference type="SAM" id="Phobius"/>
    </source>
</evidence>
<keyword evidence="1" id="KW-0812">Transmembrane</keyword>
<evidence type="ECO:0000313" key="3">
    <source>
        <dbReference type="Proteomes" id="UP000595140"/>
    </source>
</evidence>
<proteinExistence type="predicted"/>
<keyword evidence="3" id="KW-1185">Reference proteome</keyword>
<evidence type="ECO:0000313" key="2">
    <source>
        <dbReference type="EMBL" id="VFQ73062.1"/>
    </source>
</evidence>
<protein>
    <submittedName>
        <fullName evidence="2">Uncharacterized protein</fullName>
    </submittedName>
</protein>
<dbReference type="AlphaFoldDB" id="A0A484L9I8"/>
<keyword evidence="1" id="KW-0472">Membrane</keyword>
<keyword evidence="1" id="KW-1133">Transmembrane helix</keyword>
<dbReference type="EMBL" id="OOIL02001139">
    <property type="protein sequence ID" value="VFQ73062.1"/>
    <property type="molecule type" value="Genomic_DNA"/>
</dbReference>
<feature type="transmembrane region" description="Helical" evidence="1">
    <location>
        <begin position="6"/>
        <end position="30"/>
    </location>
</feature>
<name>A0A484L9I8_9ASTE</name>
<organism evidence="2 3">
    <name type="scientific">Cuscuta campestris</name>
    <dbReference type="NCBI Taxonomy" id="132261"/>
    <lineage>
        <taxon>Eukaryota</taxon>
        <taxon>Viridiplantae</taxon>
        <taxon>Streptophyta</taxon>
        <taxon>Embryophyta</taxon>
        <taxon>Tracheophyta</taxon>
        <taxon>Spermatophyta</taxon>
        <taxon>Magnoliopsida</taxon>
        <taxon>eudicotyledons</taxon>
        <taxon>Gunneridae</taxon>
        <taxon>Pentapetalae</taxon>
        <taxon>asterids</taxon>
        <taxon>lamiids</taxon>
        <taxon>Solanales</taxon>
        <taxon>Convolvulaceae</taxon>
        <taxon>Cuscuteae</taxon>
        <taxon>Cuscuta</taxon>
        <taxon>Cuscuta subgen. Grammica</taxon>
        <taxon>Cuscuta sect. Cleistogrammica</taxon>
    </lineage>
</organism>